<dbReference type="PANTHER" id="PTHR13195">
    <property type="entry name" value="PSEUDOURIDINE SYNTHASE-RELATED"/>
    <property type="match status" value="1"/>
</dbReference>
<dbReference type="InterPro" id="IPR039048">
    <property type="entry name" value="Trub2"/>
</dbReference>
<dbReference type="Gene3D" id="3.30.2350.10">
    <property type="entry name" value="Pseudouridine synthase"/>
    <property type="match status" value="1"/>
</dbReference>
<proteinExistence type="inferred from homology"/>
<dbReference type="Pfam" id="PF01509">
    <property type="entry name" value="TruB_N"/>
    <property type="match status" value="1"/>
</dbReference>
<sequence length="315" mass="35963">MNNLSISEKAFNLLNGVVCLYKPAGVPLKGCRHSLLLKLCQDLNASGVRSPEKRVFISGDTTKQLRIKVKPSYADDVLVVGPRFQSEDFKCIWTTHLGMRVSGVCIMGLNQGTKMARNLQNNYPIRTYHLHGQLGLMTKNMHIDGQVVEKGRFDFIKRENFDKLMSTIQASNQKKMFQLAQVDTQSQMAYDLAIKGLIRPVSNKEPLIYGIKCISLELPHFIVEVNIINEYENYLLSLVHEIGLKLRCSAACTAIRCIRYSSFTIDQALLMKHWNLQFVLDNIRECNSVYAKMRKLPSFITEESYFENKANQMNI</sequence>
<dbReference type="OrthoDB" id="9995526at2759"/>
<dbReference type="GO" id="GO:0001522">
    <property type="term" value="P:pseudouridine synthesis"/>
    <property type="evidence" value="ECO:0007669"/>
    <property type="project" value="InterPro"/>
</dbReference>
<comment type="similarity">
    <text evidence="1">Belongs to the pseudouridine synthase TruB family.</text>
</comment>
<dbReference type="GO" id="GO:0003723">
    <property type="term" value="F:RNA binding"/>
    <property type="evidence" value="ECO:0007669"/>
    <property type="project" value="InterPro"/>
</dbReference>
<dbReference type="InterPro" id="IPR002501">
    <property type="entry name" value="PsdUridine_synth_N"/>
</dbReference>
<feature type="domain" description="Pseudouridine synthase II N-terminal" evidence="2">
    <location>
        <begin position="97"/>
        <end position="227"/>
    </location>
</feature>
<organism evidence="3 4">
    <name type="scientific">Cinara cedri</name>
    <dbReference type="NCBI Taxonomy" id="506608"/>
    <lineage>
        <taxon>Eukaryota</taxon>
        <taxon>Metazoa</taxon>
        <taxon>Ecdysozoa</taxon>
        <taxon>Arthropoda</taxon>
        <taxon>Hexapoda</taxon>
        <taxon>Insecta</taxon>
        <taxon>Pterygota</taxon>
        <taxon>Neoptera</taxon>
        <taxon>Paraneoptera</taxon>
        <taxon>Hemiptera</taxon>
        <taxon>Sternorrhyncha</taxon>
        <taxon>Aphidomorpha</taxon>
        <taxon>Aphidoidea</taxon>
        <taxon>Aphididae</taxon>
        <taxon>Lachninae</taxon>
        <taxon>Cinara</taxon>
    </lineage>
</organism>
<reference evidence="3 4" key="1">
    <citation type="submission" date="2019-08" db="EMBL/GenBank/DDBJ databases">
        <authorList>
            <person name="Alioto T."/>
            <person name="Alioto T."/>
            <person name="Gomez Garrido J."/>
        </authorList>
    </citation>
    <scope>NUCLEOTIDE SEQUENCE [LARGE SCALE GENOMIC DNA]</scope>
</reference>
<dbReference type="EMBL" id="CABPRJ010001429">
    <property type="protein sequence ID" value="VVC35893.1"/>
    <property type="molecule type" value="Genomic_DNA"/>
</dbReference>
<dbReference type="Proteomes" id="UP000325440">
    <property type="component" value="Unassembled WGS sequence"/>
</dbReference>
<dbReference type="PANTHER" id="PTHR13195:SF0">
    <property type="entry name" value="PSEUDOURIDYLATE SYNTHASE TRUB2, MITOCHONDRIAL"/>
    <property type="match status" value="1"/>
</dbReference>
<dbReference type="SUPFAM" id="SSF55120">
    <property type="entry name" value="Pseudouridine synthase"/>
    <property type="match status" value="1"/>
</dbReference>
<name>A0A5E4MUE9_9HEMI</name>
<protein>
    <submittedName>
        <fullName evidence="3">Pseudouridine synthase, catalytic domain,Pseudouridine synthase II, N-terminal</fullName>
    </submittedName>
</protein>
<evidence type="ECO:0000313" key="4">
    <source>
        <dbReference type="Proteomes" id="UP000325440"/>
    </source>
</evidence>
<accession>A0A5E4MUE9</accession>
<keyword evidence="4" id="KW-1185">Reference proteome</keyword>
<dbReference type="AlphaFoldDB" id="A0A5E4MUE9"/>
<evidence type="ECO:0000313" key="3">
    <source>
        <dbReference type="EMBL" id="VVC35893.1"/>
    </source>
</evidence>
<dbReference type="GO" id="GO:0006396">
    <property type="term" value="P:RNA processing"/>
    <property type="evidence" value="ECO:0007669"/>
    <property type="project" value="InterPro"/>
</dbReference>
<dbReference type="GO" id="GO:0009982">
    <property type="term" value="F:pseudouridine synthase activity"/>
    <property type="evidence" value="ECO:0007669"/>
    <property type="project" value="InterPro"/>
</dbReference>
<gene>
    <name evidence="3" type="ORF">CINCED_3A003502</name>
</gene>
<evidence type="ECO:0000259" key="2">
    <source>
        <dbReference type="Pfam" id="PF01509"/>
    </source>
</evidence>
<evidence type="ECO:0000256" key="1">
    <source>
        <dbReference type="ARBA" id="ARBA00008999"/>
    </source>
</evidence>
<dbReference type="InterPro" id="IPR020103">
    <property type="entry name" value="PsdUridine_synth_cat_dom_sf"/>
</dbReference>